<evidence type="ECO:0000313" key="10">
    <source>
        <dbReference type="EMBL" id="CAJ1372939.1"/>
    </source>
</evidence>
<protein>
    <recommendedName>
        <fullName evidence="12">RING-type E3 ubiquitin transferase</fullName>
    </recommendedName>
</protein>
<feature type="compositionally biased region" description="Low complexity" evidence="6">
    <location>
        <begin position="239"/>
        <end position="266"/>
    </location>
</feature>
<organism evidence="10 11">
    <name type="scientific">Effrenium voratum</name>
    <dbReference type="NCBI Taxonomy" id="2562239"/>
    <lineage>
        <taxon>Eukaryota</taxon>
        <taxon>Sar</taxon>
        <taxon>Alveolata</taxon>
        <taxon>Dinophyceae</taxon>
        <taxon>Suessiales</taxon>
        <taxon>Symbiodiniaceae</taxon>
        <taxon>Effrenium</taxon>
    </lineage>
</organism>
<dbReference type="Pfam" id="PF00642">
    <property type="entry name" value="zf-CCCH"/>
    <property type="match status" value="3"/>
</dbReference>
<evidence type="ECO:0000313" key="11">
    <source>
        <dbReference type="Proteomes" id="UP001178507"/>
    </source>
</evidence>
<dbReference type="PROSITE" id="PS51061">
    <property type="entry name" value="R3H"/>
    <property type="match status" value="1"/>
</dbReference>
<proteinExistence type="predicted"/>
<dbReference type="GO" id="GO:0003729">
    <property type="term" value="F:mRNA binding"/>
    <property type="evidence" value="ECO:0007669"/>
    <property type="project" value="InterPro"/>
</dbReference>
<feature type="domain" description="C3H1-type" evidence="8">
    <location>
        <begin position="440"/>
        <end position="467"/>
    </location>
</feature>
<dbReference type="AlphaFoldDB" id="A0AA36HR22"/>
<keyword evidence="11" id="KW-1185">Reference proteome</keyword>
<dbReference type="InterPro" id="IPR036855">
    <property type="entry name" value="Znf_CCCH_sf"/>
</dbReference>
<evidence type="ECO:0000259" key="9">
    <source>
        <dbReference type="PROSITE" id="PS51061"/>
    </source>
</evidence>
<dbReference type="PANTHER" id="PTHR12547">
    <property type="entry name" value="CCCH ZINC FINGER/TIS11-RELATED"/>
    <property type="match status" value="1"/>
</dbReference>
<dbReference type="SMART" id="SM00356">
    <property type="entry name" value="ZnF_C3H1"/>
    <property type="match status" value="3"/>
</dbReference>
<keyword evidence="3 5" id="KW-0863">Zinc-finger</keyword>
<dbReference type="PANTHER" id="PTHR12547:SF18">
    <property type="entry name" value="PROTEIN TIS11"/>
    <property type="match status" value="1"/>
</dbReference>
<keyword evidence="4 5" id="KW-0862">Zinc</keyword>
<dbReference type="Gene3D" id="3.30.1370.50">
    <property type="entry name" value="R3H-like domain"/>
    <property type="match status" value="1"/>
</dbReference>
<dbReference type="InterPro" id="IPR000571">
    <property type="entry name" value="Znf_CCCH"/>
</dbReference>
<evidence type="ECO:0000256" key="2">
    <source>
        <dbReference type="ARBA" id="ARBA00022737"/>
    </source>
</evidence>
<evidence type="ECO:0000256" key="6">
    <source>
        <dbReference type="SAM" id="MobiDB-lite"/>
    </source>
</evidence>
<gene>
    <name evidence="10" type="ORF">EVOR1521_LOCUS2908</name>
</gene>
<keyword evidence="2" id="KW-0677">Repeat</keyword>
<feature type="compositionally biased region" description="Low complexity" evidence="6">
    <location>
        <begin position="222"/>
        <end position="231"/>
    </location>
</feature>
<feature type="domain" description="R3H" evidence="9">
    <location>
        <begin position="606"/>
        <end position="672"/>
    </location>
</feature>
<dbReference type="SMART" id="SM00393">
    <property type="entry name" value="R3H"/>
    <property type="match status" value="1"/>
</dbReference>
<dbReference type="SUPFAM" id="SSF90229">
    <property type="entry name" value="CCCH zinc finger"/>
    <property type="match status" value="3"/>
</dbReference>
<feature type="domain" description="C3H1-type" evidence="8">
    <location>
        <begin position="481"/>
        <end position="508"/>
    </location>
</feature>
<dbReference type="SUPFAM" id="SSF82708">
    <property type="entry name" value="R3H domain"/>
    <property type="match status" value="1"/>
</dbReference>
<dbReference type="InterPro" id="IPR036867">
    <property type="entry name" value="R3H_dom_sf"/>
</dbReference>
<feature type="region of interest" description="Disordered" evidence="6">
    <location>
        <begin position="222"/>
        <end position="273"/>
    </location>
</feature>
<dbReference type="Gene3D" id="4.10.1000.10">
    <property type="entry name" value="Zinc finger, CCCH-type"/>
    <property type="match status" value="3"/>
</dbReference>
<dbReference type="PROSITE" id="PS50089">
    <property type="entry name" value="ZF_RING_2"/>
    <property type="match status" value="1"/>
</dbReference>
<feature type="zinc finger region" description="C3H1-type" evidence="5">
    <location>
        <begin position="440"/>
        <end position="467"/>
    </location>
</feature>
<dbReference type="InterPro" id="IPR045877">
    <property type="entry name" value="ZFP36-like"/>
</dbReference>
<evidence type="ECO:0000256" key="3">
    <source>
        <dbReference type="ARBA" id="ARBA00022771"/>
    </source>
</evidence>
<feature type="domain" description="RING-type" evidence="7">
    <location>
        <begin position="278"/>
        <end position="325"/>
    </location>
</feature>
<sequence>MPPASAQVQAACLRPDGSLCSIPISLRNLVVTGTSSMAECGERLAQQLSFGHFAVPGDVMKPEVRLSEVAGVSVMVLQMRNLDRGYLLAVRPSKGLPPFPENTVANRMLHNQQLRVFGCALVMRHTYSAQTATNSYIPVSIADANALIQALPGSAALLAEAQKLAAARKAERELVQEFTARPLGESAAAAAKASGQSFSLRSFGMTSGGSAARDAASLTATAAKASAKPAPKAQPPVAKPTSHPTPATAQPKASQAPPPAAKAKSPVGAGTSRLPEPCPICANTYQLTRHMKQKAKCCKQRVCSECSTEVLKLAGERRAPCPFCRHRPLEVQTASDLEDEPEVEEARQARLAEDRQLAQVLQHIEDEGMETFASRLRQNRQNPTRPAKTWLSVAHEGRVTALEAEVAQLRALLGARQAMPRVSSTSGSSATNQASGYAPALKTVLCRYYEAGRCSQGSACAYAHGKGELRRADSAHGTPATYKTLLCEFHERGMCRRGSQCTFAHGRNELRTTSGQPQGASGVAVVHGSGSASALRREPANYKTLLCEFYERGSCKYGSQCTFAHGRNELRATSGQTQGSSSAVKTWLAARSLCCQAGLGTLPARSMEGQTEIAAWRQRLQDAKSARQGFAFPASLSPADRKVIHLLCEELGIVHESRGEGADRRIHVSFERASSHGSNHSDYEDYDDFFDSYGYDPDSLSD</sequence>
<evidence type="ECO:0008006" key="12">
    <source>
        <dbReference type="Google" id="ProtNLM"/>
    </source>
</evidence>
<feature type="domain" description="C3H1-type" evidence="8">
    <location>
        <begin position="541"/>
        <end position="568"/>
    </location>
</feature>
<keyword evidence="1 5" id="KW-0479">Metal-binding</keyword>
<evidence type="ECO:0000259" key="8">
    <source>
        <dbReference type="PROSITE" id="PS50103"/>
    </source>
</evidence>
<dbReference type="FunFam" id="4.10.1000.10:FF:000001">
    <property type="entry name" value="zinc finger CCCH domain-containing protein 15-like"/>
    <property type="match status" value="1"/>
</dbReference>
<dbReference type="EMBL" id="CAUJNA010000165">
    <property type="protein sequence ID" value="CAJ1372939.1"/>
    <property type="molecule type" value="Genomic_DNA"/>
</dbReference>
<feature type="zinc finger region" description="C3H1-type" evidence="5">
    <location>
        <begin position="481"/>
        <end position="508"/>
    </location>
</feature>
<evidence type="ECO:0000256" key="5">
    <source>
        <dbReference type="PROSITE-ProRule" id="PRU00723"/>
    </source>
</evidence>
<accession>A0AA36HR22</accession>
<comment type="caution">
    <text evidence="10">The sequence shown here is derived from an EMBL/GenBank/DDBJ whole genome shotgun (WGS) entry which is preliminary data.</text>
</comment>
<dbReference type="GO" id="GO:0008270">
    <property type="term" value="F:zinc ion binding"/>
    <property type="evidence" value="ECO:0007669"/>
    <property type="project" value="UniProtKB-KW"/>
</dbReference>
<reference evidence="10" key="1">
    <citation type="submission" date="2023-08" db="EMBL/GenBank/DDBJ databases">
        <authorList>
            <person name="Chen Y."/>
            <person name="Shah S."/>
            <person name="Dougan E. K."/>
            <person name="Thang M."/>
            <person name="Chan C."/>
        </authorList>
    </citation>
    <scope>NUCLEOTIDE SEQUENCE</scope>
</reference>
<dbReference type="Pfam" id="PF01424">
    <property type="entry name" value="R3H"/>
    <property type="match status" value="1"/>
</dbReference>
<evidence type="ECO:0000256" key="4">
    <source>
        <dbReference type="ARBA" id="ARBA00022833"/>
    </source>
</evidence>
<dbReference type="PROSITE" id="PS50103">
    <property type="entry name" value="ZF_C3H1"/>
    <property type="match status" value="3"/>
</dbReference>
<dbReference type="InterPro" id="IPR001841">
    <property type="entry name" value="Znf_RING"/>
</dbReference>
<name>A0AA36HR22_9DINO</name>
<dbReference type="Proteomes" id="UP001178507">
    <property type="component" value="Unassembled WGS sequence"/>
</dbReference>
<feature type="zinc finger region" description="C3H1-type" evidence="5">
    <location>
        <begin position="541"/>
        <end position="568"/>
    </location>
</feature>
<evidence type="ECO:0000256" key="1">
    <source>
        <dbReference type="ARBA" id="ARBA00022723"/>
    </source>
</evidence>
<evidence type="ECO:0000259" key="7">
    <source>
        <dbReference type="PROSITE" id="PS50089"/>
    </source>
</evidence>
<dbReference type="InterPro" id="IPR001374">
    <property type="entry name" value="R3H_dom"/>
</dbReference>